<dbReference type="InterPro" id="IPR036390">
    <property type="entry name" value="WH_DNA-bd_sf"/>
</dbReference>
<dbReference type="SUPFAM" id="SSF81665">
    <property type="entry name" value="Calcium ATPase, transmembrane domain M"/>
    <property type="match status" value="1"/>
</dbReference>
<dbReference type="GO" id="GO:0003700">
    <property type="term" value="F:DNA-binding transcription factor activity"/>
    <property type="evidence" value="ECO:0007669"/>
    <property type="project" value="InterPro"/>
</dbReference>
<feature type="compositionally biased region" description="Polar residues" evidence="19">
    <location>
        <begin position="369"/>
        <end position="385"/>
    </location>
</feature>
<sequence>MPNRTIDFRQLVETKAALSPPSPQRKLQSSSRHHKETDENSYDLFTKEAYRIYQHITSLRRFLVTIRPAYLSTSKRSTHRSQRQTTQHELDTGNTDSLFAIFSAGNNLTDRERDEIDFQAKLIIRRCIDRIKELEESEKIRQRNEASKPASRLAHFLGTLSHGGGGNASGNGSMAEDVLYVHRSSMTWFLNQQLMQVSQIQKDQQEIRLTREIERSENQLSKSIYAEPVYRPDVDQQQQQQITQDENPFEQALSQEQIQMLEKENSIMLEDLNNTLNQVKSAEKALLEISTLQTQLTNHLAAQTIQTDKLYADAIATTEKVEQGNLQLITARERNKSSRNFMLIFLLGASFVLLFLDCLCQFADRRMSGSPSTKTRSVYGTSSVDSKTKLESSIKPSTRRDSAAPLINTPPIQPVIGIDPLDVTGTSYRSSTSNHIITSGSYARHGGYHRTGLFRRRRNSSSSQENDTEDEQQDSDRELNTSDEESSADDEDDLDEEDESDTEHTIQHLVASRNNTEIRISGLNAIPNDTKDEQTLLLEEEDVQIHIQAYKFNRLHLFFYRLSSVLSLGIVWLICRWVPRWYIAWIGVKVPLEKAEWIVFEVTKKNTTSVDMTSIYTDIDVRTQQSQYNEIEIIRPFREWYQGTIGSIFSHDQMKEELLQFNVNTEEARHLLNMDHQINQLMLVEYRYIRLAFHPLLHKFLIVGFWKDPSWVSTKNFKLGLTTEKYHARLSVFGPNLINIREKPISKLLTDEVLNPFYVFQIGSILLWCMDDYYYYAFCIFIISAFRRSVSSVELVPGDLIDIANIHTVPCDAMLVSGDCILNESMLTGESVPVSKMPINDATLKKMNLSSSSIPAEIAKHFLFMGTKMVRVRGGDNVTTATAIVVRTGFSTAKGALVRSMLFPKPNNFKFYRDSFRFIGVLSIIVNFIRLGIDSTTMILRALDLITIVVPPALPATLSIGTSFAIRRLKKLGIFCISPPRVNIGGKIDCMCFDKTGTLTEDGLDIHGIRAVTLTKDGRKLFDDECKSVAHVDPSNDATMTTQARILRTMTTCHSLKIVNGELLGDPLDLKMFEFTQWELEESGGASSMGLKPRSELAALQAKKSAKVGIMPTVVRPPGGRQDINLHMETTTTTTTTEQAPPIEFGIIHTFEFVSSLRRMSVIVRRLANPTMEVFVKGAPEVMKDICTPESMPEDYQERLYKYTHRGYRVIACASRQLLGVKWHKLHKLKRNEVETGLTFLGFIVFENKLKPRTASAISTLRNASIRQIMCTGKHPPVVARECGLIDPASEIYIPRFLKGSSTEPDSELSWESVMQEGNELSTDTLQPHMAHHFTQYDQEYHLAITGEAFRWMVDHSTLESLHRMLVKGAIYARMSPDEKQELVMELQNIGYCVGFCGDGANDCGALKAGDIGISLSEAEASVAAPFTSNTMDIECVIDVIKEGRAALVTSFSCFKYMALYSLIQFTSVTLLYAFGSNLGDFQFLYIDLFLILPIAVYRQILINSGIQFLAYWAIHQQSWYTPPVFDPNGDNIECLENTVLFLVSSYQYMLIAVVFSVGPPYRKPLWTNGRLVLTLAILISLTSWFVLIPPAFVMELMEIEPMPMSFRWFILFLAALNLVVSLVCEKYLFHQMMDKITKFLAKRSLGYTLIGSSPSKRGHDKTYRRSLYHFITFSFYYLLIMDYQHYHDPSLIPFHTYHLPSSLSTSPTADLSNWNMNAHHLDVNEDMSQPERGIAGFVSKLYQCLQAPDDGHKYARWCRHNGIDMFIIDCIPKFTEIVLPQLFKHCKFASFVRQLNEQIYGFQRDTDARKSKDSKDKETCRWHHIHFRPGRRDLFHLIRRKTPRYSRRKRPRTEEEEDPETILNIGSGDESDTHHGDNDSAVHHGDSSILDERRCSASSASSSSYTILQPYHQQAPPPPQYHPTMSTSTTTTTPTDILFDTNPQQQMYPPLFSNALTSPLSTLDETNTAYGHPIQPTQQPPIFTSALGHLPAITEQAMAQDEEQLKAQVVQLRKSYLRMYKILTGEVSKAFNLVEVQRSRIEFLEGSLRQQQQQQMRIDTSSYQYNPILHTAPTTPIYHPCLSATSTQHQNFLFPTHEDESTRSPTTTLPEKYLSPYHQHTQPTGLLSMTAD</sequence>
<feature type="region of interest" description="Disordered" evidence="19">
    <location>
        <begin position="448"/>
        <end position="508"/>
    </location>
</feature>
<accession>A0A0C9LZT3</accession>
<keyword evidence="14" id="KW-0539">Nucleus</keyword>
<dbReference type="SUPFAM" id="SSF56784">
    <property type="entry name" value="HAD-like"/>
    <property type="match status" value="1"/>
</dbReference>
<feature type="transmembrane region" description="Helical" evidence="17">
    <location>
        <begin position="1487"/>
        <end position="1515"/>
    </location>
</feature>
<dbReference type="FunFam" id="1.20.1110.10:FF:000023">
    <property type="entry name" value="Cation-transporting ATPase"/>
    <property type="match status" value="1"/>
</dbReference>
<evidence type="ECO:0000256" key="4">
    <source>
        <dbReference type="ARBA" id="ARBA00022553"/>
    </source>
</evidence>
<dbReference type="GO" id="GO:0046872">
    <property type="term" value="F:metal ion binding"/>
    <property type="evidence" value="ECO:0007669"/>
    <property type="project" value="UniProtKB-UniRule"/>
</dbReference>
<dbReference type="GO" id="GO:0016020">
    <property type="term" value="C:membrane"/>
    <property type="evidence" value="ECO:0007669"/>
    <property type="project" value="UniProtKB-SubCell"/>
</dbReference>
<evidence type="ECO:0000256" key="11">
    <source>
        <dbReference type="ARBA" id="ARBA00022989"/>
    </source>
</evidence>
<dbReference type="InterPro" id="IPR008250">
    <property type="entry name" value="ATPase_P-typ_transduc_dom_A_sf"/>
</dbReference>
<dbReference type="FunFam" id="3.40.1110.10:FF:000057">
    <property type="entry name" value="Cation-transporting ATPase"/>
    <property type="match status" value="1"/>
</dbReference>
<dbReference type="NCBIfam" id="TIGR01657">
    <property type="entry name" value="P-ATPase-V"/>
    <property type="match status" value="1"/>
</dbReference>
<organism evidence="21">
    <name type="scientific">Mucor ambiguus</name>
    <dbReference type="NCBI Taxonomy" id="91626"/>
    <lineage>
        <taxon>Eukaryota</taxon>
        <taxon>Fungi</taxon>
        <taxon>Fungi incertae sedis</taxon>
        <taxon>Mucoromycota</taxon>
        <taxon>Mucoromycotina</taxon>
        <taxon>Mucoromycetes</taxon>
        <taxon>Mucorales</taxon>
        <taxon>Mucorineae</taxon>
        <taxon>Mucoraceae</taxon>
        <taxon>Mucor</taxon>
    </lineage>
</organism>
<evidence type="ECO:0000256" key="2">
    <source>
        <dbReference type="ARBA" id="ARBA00004141"/>
    </source>
</evidence>
<dbReference type="Gene3D" id="3.40.50.1000">
    <property type="entry name" value="HAD superfamily/HAD-like"/>
    <property type="match status" value="1"/>
</dbReference>
<feature type="transmembrane region" description="Helical" evidence="17">
    <location>
        <begin position="1457"/>
        <end position="1475"/>
    </location>
</feature>
<keyword evidence="22" id="KW-1185">Reference proteome</keyword>
<dbReference type="SFLD" id="SFLDG00002">
    <property type="entry name" value="C1.7:_P-type_atpase_like"/>
    <property type="match status" value="1"/>
</dbReference>
<keyword evidence="4" id="KW-0597">Phosphoprotein</keyword>
<dbReference type="InterPro" id="IPR036412">
    <property type="entry name" value="HAD-like_sf"/>
</dbReference>
<dbReference type="Pfam" id="PF00122">
    <property type="entry name" value="E1-E2_ATPase"/>
    <property type="match status" value="1"/>
</dbReference>
<evidence type="ECO:0000256" key="17">
    <source>
        <dbReference type="RuleBase" id="RU362082"/>
    </source>
</evidence>
<keyword evidence="7 17" id="KW-0547">Nucleotide-binding</keyword>
<dbReference type="Pfam" id="PF10496">
    <property type="entry name" value="Syntaxin-18_N"/>
    <property type="match status" value="1"/>
</dbReference>
<evidence type="ECO:0000256" key="3">
    <source>
        <dbReference type="ARBA" id="ARBA00006000"/>
    </source>
</evidence>
<dbReference type="Gene3D" id="3.40.1110.10">
    <property type="entry name" value="Calcium-transporting ATPase, cytoplasmic domain N"/>
    <property type="match status" value="1"/>
</dbReference>
<dbReference type="EMBL" id="DF836292">
    <property type="protein sequence ID" value="GAN00891.1"/>
    <property type="molecule type" value="Genomic_DNA"/>
</dbReference>
<comment type="similarity">
    <text evidence="3 17">Belongs to the cation transport ATPase (P-type) (TC 3.A.3) family. Type V subfamily.</text>
</comment>
<feature type="compositionally biased region" description="Low complexity" evidence="19">
    <location>
        <begin position="1923"/>
        <end position="1936"/>
    </location>
</feature>
<evidence type="ECO:0000313" key="22">
    <source>
        <dbReference type="Proteomes" id="UP000053815"/>
    </source>
</evidence>
<evidence type="ECO:0000256" key="9">
    <source>
        <dbReference type="ARBA" id="ARBA00022842"/>
    </source>
</evidence>
<keyword evidence="5 17" id="KW-0812">Transmembrane</keyword>
<comment type="subcellular location">
    <subcellularLocation>
        <location evidence="2 17">Membrane</location>
        <topology evidence="2 17">Multi-pass membrane protein</topology>
    </subcellularLocation>
    <subcellularLocation>
        <location evidence="1">Nucleus</location>
    </subcellularLocation>
</comment>
<comment type="catalytic activity">
    <reaction evidence="15 17">
        <text>ATP + H2O = ADP + phosphate + H(+)</text>
        <dbReference type="Rhea" id="RHEA:13065"/>
        <dbReference type="ChEBI" id="CHEBI:15377"/>
        <dbReference type="ChEBI" id="CHEBI:15378"/>
        <dbReference type="ChEBI" id="CHEBI:30616"/>
        <dbReference type="ChEBI" id="CHEBI:43474"/>
        <dbReference type="ChEBI" id="CHEBI:456216"/>
    </reaction>
</comment>
<feature type="compositionally biased region" description="Low complexity" evidence="19">
    <location>
        <begin position="1974"/>
        <end position="1983"/>
    </location>
</feature>
<dbReference type="InterPro" id="IPR023298">
    <property type="entry name" value="ATPase_P-typ_TM_dom_sf"/>
</dbReference>
<evidence type="ECO:0000256" key="6">
    <source>
        <dbReference type="ARBA" id="ARBA00022723"/>
    </source>
</evidence>
<feature type="region of interest" description="Disordered" evidence="19">
    <location>
        <begin position="1845"/>
        <end position="1984"/>
    </location>
</feature>
<feature type="transmembrane region" description="Helical" evidence="17">
    <location>
        <begin position="1667"/>
        <end position="1687"/>
    </location>
</feature>
<keyword evidence="12" id="KW-0238">DNA-binding</keyword>
<name>A0A0C9LZT3_9FUNG</name>
<feature type="region of interest" description="Disordered" evidence="19">
    <location>
        <begin position="367"/>
        <end position="411"/>
    </location>
</feature>
<dbReference type="InterPro" id="IPR000232">
    <property type="entry name" value="HSF_DNA-bd"/>
</dbReference>
<feature type="compositionally biased region" description="Polar residues" evidence="19">
    <location>
        <begin position="2119"/>
        <end position="2133"/>
    </location>
</feature>
<dbReference type="GO" id="GO:0019829">
    <property type="term" value="F:ATPase-coupled monoatomic cation transmembrane transporter activity"/>
    <property type="evidence" value="ECO:0007669"/>
    <property type="project" value="UniProtKB-UniRule"/>
</dbReference>
<evidence type="ECO:0000256" key="14">
    <source>
        <dbReference type="ARBA" id="ARBA00023242"/>
    </source>
</evidence>
<dbReference type="SUPFAM" id="SSF81653">
    <property type="entry name" value="Calcium ATPase, transduction domain A"/>
    <property type="match status" value="1"/>
</dbReference>
<feature type="transmembrane region" description="Helical" evidence="17">
    <location>
        <begin position="1572"/>
        <end position="1595"/>
    </location>
</feature>
<dbReference type="Pfam" id="PF12409">
    <property type="entry name" value="P5-ATPase"/>
    <property type="match status" value="1"/>
</dbReference>
<dbReference type="GO" id="GO:0006874">
    <property type="term" value="P:intracellular calcium ion homeostasis"/>
    <property type="evidence" value="ECO:0007669"/>
    <property type="project" value="TreeGrafter"/>
</dbReference>
<evidence type="ECO:0000256" key="18">
    <source>
        <dbReference type="SAM" id="Coils"/>
    </source>
</evidence>
<reference evidence="21" key="1">
    <citation type="submission" date="2014-09" db="EMBL/GenBank/DDBJ databases">
        <title>Draft genome sequence of an oleaginous Mucoromycotina fungus Mucor ambiguus NBRC6742.</title>
        <authorList>
            <person name="Takeda I."/>
            <person name="Yamane N."/>
            <person name="Morita T."/>
            <person name="Tamano K."/>
            <person name="Machida M."/>
            <person name="Baker S."/>
            <person name="Koike H."/>
        </authorList>
    </citation>
    <scope>NUCLEOTIDE SEQUENCE</scope>
    <source>
        <strain evidence="21">NBRC 6742</strain>
    </source>
</reference>
<keyword evidence="13 17" id="KW-0472">Membrane</keyword>
<keyword evidence="8 17" id="KW-0067">ATP-binding</keyword>
<dbReference type="InterPro" id="IPR047819">
    <property type="entry name" value="P5A-ATPase_N"/>
</dbReference>
<dbReference type="InterPro" id="IPR044492">
    <property type="entry name" value="P_typ_ATPase_HD_dom"/>
</dbReference>
<feature type="coiled-coil region" evidence="18">
    <location>
        <begin position="258"/>
        <end position="289"/>
    </location>
</feature>
<dbReference type="PRINTS" id="PR00119">
    <property type="entry name" value="CATATPASE"/>
</dbReference>
<evidence type="ECO:0000256" key="15">
    <source>
        <dbReference type="ARBA" id="ARBA00049360"/>
    </source>
</evidence>
<protein>
    <recommendedName>
        <fullName evidence="17">Cation-transporting ATPase</fullName>
        <ecNumber evidence="17">7.2.2.-</ecNumber>
    </recommendedName>
</protein>
<feature type="transmembrane region" description="Helical" evidence="17">
    <location>
        <begin position="1607"/>
        <end position="1630"/>
    </location>
</feature>
<keyword evidence="18" id="KW-0175">Coiled coil</keyword>
<dbReference type="Gene3D" id="1.10.10.10">
    <property type="entry name" value="Winged helix-like DNA-binding domain superfamily/Winged helix DNA-binding domain"/>
    <property type="match status" value="1"/>
</dbReference>
<dbReference type="GO" id="GO:0005524">
    <property type="term" value="F:ATP binding"/>
    <property type="evidence" value="ECO:0007669"/>
    <property type="project" value="UniProtKB-UniRule"/>
</dbReference>
<keyword evidence="9 17" id="KW-0460">Magnesium</keyword>
<dbReference type="SMART" id="SM00415">
    <property type="entry name" value="HSF"/>
    <property type="match status" value="1"/>
</dbReference>
<evidence type="ECO:0000256" key="8">
    <source>
        <dbReference type="ARBA" id="ARBA00022840"/>
    </source>
</evidence>
<dbReference type="GO" id="GO:0016887">
    <property type="term" value="F:ATP hydrolysis activity"/>
    <property type="evidence" value="ECO:0007669"/>
    <property type="project" value="InterPro"/>
</dbReference>
<dbReference type="Pfam" id="PF00447">
    <property type="entry name" value="HSF_DNA-bind"/>
    <property type="match status" value="1"/>
</dbReference>
<evidence type="ECO:0000259" key="20">
    <source>
        <dbReference type="SMART" id="SM00415"/>
    </source>
</evidence>
<dbReference type="PANTHER" id="PTHR45630">
    <property type="entry name" value="CATION-TRANSPORTING ATPASE-RELATED"/>
    <property type="match status" value="1"/>
</dbReference>
<dbReference type="InterPro" id="IPR036388">
    <property type="entry name" value="WH-like_DNA-bd_sf"/>
</dbReference>
<evidence type="ECO:0000256" key="19">
    <source>
        <dbReference type="SAM" id="MobiDB-lite"/>
    </source>
</evidence>
<evidence type="ECO:0000256" key="7">
    <source>
        <dbReference type="ARBA" id="ARBA00022741"/>
    </source>
</evidence>
<dbReference type="STRING" id="91626.A0A0C9LZT3"/>
<dbReference type="SFLD" id="SFLDS00003">
    <property type="entry name" value="Haloacid_Dehalogenase"/>
    <property type="match status" value="1"/>
</dbReference>
<feature type="compositionally biased region" description="Basic and acidic residues" evidence="19">
    <location>
        <begin position="1872"/>
        <end position="1896"/>
    </location>
</feature>
<dbReference type="PANTHER" id="PTHR45630:SF8">
    <property type="entry name" value="CATION-TRANSPORTING ATPASE"/>
    <property type="match status" value="1"/>
</dbReference>
<feature type="transmembrane region" description="Helical" evidence="17">
    <location>
        <begin position="558"/>
        <end position="579"/>
    </location>
</feature>
<evidence type="ECO:0000256" key="1">
    <source>
        <dbReference type="ARBA" id="ARBA00004123"/>
    </source>
</evidence>
<comment type="caution">
    <text evidence="17">Lacks conserved residue(s) required for the propagation of feature annotation.</text>
</comment>
<feature type="transmembrane region" description="Helical" evidence="17">
    <location>
        <begin position="1540"/>
        <end position="1560"/>
    </location>
</feature>
<evidence type="ECO:0000256" key="5">
    <source>
        <dbReference type="ARBA" id="ARBA00022692"/>
    </source>
</evidence>
<evidence type="ECO:0000313" key="21">
    <source>
        <dbReference type="EMBL" id="GAN00891.1"/>
    </source>
</evidence>
<evidence type="ECO:0000256" key="13">
    <source>
        <dbReference type="ARBA" id="ARBA00023136"/>
    </source>
</evidence>
<gene>
    <name evidence="21" type="ORF">MAM1_0003c00317</name>
</gene>
<feature type="region of interest" description="Disordered" evidence="19">
    <location>
        <begin position="13"/>
        <end position="40"/>
    </location>
</feature>
<feature type="transmembrane region" description="Helical" evidence="17">
    <location>
        <begin position="341"/>
        <end position="360"/>
    </location>
</feature>
<proteinExistence type="inferred from homology"/>
<feature type="compositionally biased region" description="Acidic residues" evidence="19">
    <location>
        <begin position="481"/>
        <end position="501"/>
    </location>
</feature>
<dbReference type="GO" id="GO:0140358">
    <property type="term" value="F:P-type transmembrane transporter activity"/>
    <property type="evidence" value="ECO:0007669"/>
    <property type="project" value="InterPro"/>
</dbReference>
<feature type="domain" description="HSF-type DNA-binding" evidence="20">
    <location>
        <begin position="1734"/>
        <end position="1842"/>
    </location>
</feature>
<dbReference type="OrthoDB" id="48943at2759"/>
<dbReference type="GO" id="GO:0043565">
    <property type="term" value="F:sequence-specific DNA binding"/>
    <property type="evidence" value="ECO:0007669"/>
    <property type="project" value="InterPro"/>
</dbReference>
<dbReference type="GO" id="GO:0005634">
    <property type="term" value="C:nucleus"/>
    <property type="evidence" value="ECO:0007669"/>
    <property type="project" value="UniProtKB-SubCell"/>
</dbReference>
<keyword evidence="11 17" id="KW-1133">Transmembrane helix</keyword>
<evidence type="ECO:0000256" key="16">
    <source>
        <dbReference type="RuleBase" id="RU004020"/>
    </source>
</evidence>
<dbReference type="NCBIfam" id="TIGR01494">
    <property type="entry name" value="ATPase_P-type"/>
    <property type="match status" value="2"/>
</dbReference>
<dbReference type="Gene3D" id="2.70.150.10">
    <property type="entry name" value="Calcium-transporting ATPase, cytoplasmic transduction domain A"/>
    <property type="match status" value="1"/>
</dbReference>
<dbReference type="PROSITE" id="PS00154">
    <property type="entry name" value="ATPASE_E1_E2"/>
    <property type="match status" value="1"/>
</dbReference>
<dbReference type="InterPro" id="IPR059000">
    <property type="entry name" value="ATPase_P-type_domA"/>
</dbReference>
<dbReference type="InterPro" id="IPR004014">
    <property type="entry name" value="ATPase_P-typ_cation-transptr_N"/>
</dbReference>
<dbReference type="InterPro" id="IPR023299">
    <property type="entry name" value="ATPase_P-typ_cyto_dom_N"/>
</dbReference>
<dbReference type="Gene3D" id="1.20.5.110">
    <property type="match status" value="1"/>
</dbReference>
<keyword evidence="6 17" id="KW-0479">Metal-binding</keyword>
<keyword evidence="10 17" id="KW-1278">Translocase</keyword>
<feature type="region of interest" description="Disordered" evidence="19">
    <location>
        <begin position="2097"/>
        <end position="2133"/>
    </location>
</feature>
<dbReference type="Pfam" id="PF13246">
    <property type="entry name" value="Cation_ATPase"/>
    <property type="match status" value="1"/>
</dbReference>
<dbReference type="SUPFAM" id="SSF46785">
    <property type="entry name" value="Winged helix' DNA-binding domain"/>
    <property type="match status" value="1"/>
</dbReference>
<dbReference type="Pfam" id="PF00690">
    <property type="entry name" value="Cation_ATPase_N"/>
    <property type="match status" value="1"/>
</dbReference>
<dbReference type="Proteomes" id="UP000053815">
    <property type="component" value="Unassembled WGS sequence"/>
</dbReference>
<dbReference type="InterPro" id="IPR023214">
    <property type="entry name" value="HAD_sf"/>
</dbReference>
<feature type="compositionally biased region" description="Basic and acidic residues" evidence="19">
    <location>
        <begin position="386"/>
        <end position="402"/>
    </location>
</feature>
<feature type="compositionally biased region" description="Low complexity" evidence="19">
    <location>
        <begin position="1897"/>
        <end position="1915"/>
    </location>
</feature>
<dbReference type="InterPro" id="IPR001757">
    <property type="entry name" value="P_typ_ATPase"/>
</dbReference>
<dbReference type="SUPFAM" id="SSF81660">
    <property type="entry name" value="Metal cation-transporting ATPase, ATP-binding domain N"/>
    <property type="match status" value="1"/>
</dbReference>
<dbReference type="FunFam" id="3.40.50.1000:FF:000068">
    <property type="entry name" value="Cation-transporting ATPase"/>
    <property type="match status" value="1"/>
</dbReference>
<dbReference type="InterPro" id="IPR019529">
    <property type="entry name" value="Syntaxin-18_N"/>
</dbReference>
<dbReference type="InterPro" id="IPR018303">
    <property type="entry name" value="ATPase_P-typ_P_site"/>
</dbReference>
<dbReference type="SFLD" id="SFLDF00027">
    <property type="entry name" value="p-type_atpase"/>
    <property type="match status" value="1"/>
</dbReference>
<evidence type="ECO:0000256" key="10">
    <source>
        <dbReference type="ARBA" id="ARBA00022967"/>
    </source>
</evidence>
<evidence type="ECO:0000256" key="12">
    <source>
        <dbReference type="ARBA" id="ARBA00023125"/>
    </source>
</evidence>
<dbReference type="InterPro" id="IPR006544">
    <property type="entry name" value="P-type_TPase_V"/>
</dbReference>
<feature type="compositionally biased region" description="Polar residues" evidence="19">
    <location>
        <begin position="1955"/>
        <end position="1970"/>
    </location>
</feature>
<comment type="similarity">
    <text evidence="16">Belongs to the HSF family.</text>
</comment>
<feature type="compositionally biased region" description="Basic residues" evidence="19">
    <location>
        <begin position="448"/>
        <end position="459"/>
    </location>
</feature>
<dbReference type="EC" id="7.2.2.-" evidence="17"/>